<evidence type="ECO:0000313" key="2">
    <source>
        <dbReference type="EMBL" id="BBE16052.1"/>
    </source>
</evidence>
<sequence>MKTKVFTLALLSLFLILGTNLSAQNKNYSENHGGTLNLGLGIGGYSGYYNYVGHSLPVFHINYEFDVANNFTLAPFISFSSYRNGYYYSNNNYYYHETIIPIGVKGTYYFDQILNANSDWDFYLAGSLGFAIIKSSWDNGYTGDRNYYTNGNPLFLDLHIGTEYHLSNKVGIFLDLSTGVSTVGLAIH</sequence>
<evidence type="ECO:0008006" key="4">
    <source>
        <dbReference type="Google" id="ProtNLM"/>
    </source>
</evidence>
<accession>A0A5K7S3D6</accession>
<protein>
    <recommendedName>
        <fullName evidence="4">Outer membrane protein beta-barrel domain-containing protein</fullName>
    </recommendedName>
</protein>
<reference evidence="2" key="1">
    <citation type="journal article" date="2020" name="Int. J. Syst. Evol. Microbiol.">
        <title>Aquipluma nitroreducens gen. nov. sp. nov., a novel facultatively anaerobic bacterium isolated from a freshwater lake.</title>
        <authorList>
            <person name="Watanabe M."/>
            <person name="Kojima H."/>
            <person name="Fukui M."/>
        </authorList>
    </citation>
    <scope>NUCLEOTIDE SEQUENCE</scope>
    <source>
        <strain evidence="2">MeG22</strain>
    </source>
</reference>
<proteinExistence type="predicted"/>
<keyword evidence="3" id="KW-1185">Reference proteome</keyword>
<dbReference type="RefSeq" id="WP_318349163.1">
    <property type="nucleotide sequence ID" value="NZ_AP018694.1"/>
</dbReference>
<organism evidence="2 3">
    <name type="scientific">Aquipluma nitroreducens</name>
    <dbReference type="NCBI Taxonomy" id="2010828"/>
    <lineage>
        <taxon>Bacteria</taxon>
        <taxon>Pseudomonadati</taxon>
        <taxon>Bacteroidota</taxon>
        <taxon>Bacteroidia</taxon>
        <taxon>Marinilabiliales</taxon>
        <taxon>Prolixibacteraceae</taxon>
        <taxon>Aquipluma</taxon>
    </lineage>
</organism>
<feature type="signal peptide" evidence="1">
    <location>
        <begin position="1"/>
        <end position="23"/>
    </location>
</feature>
<dbReference type="KEGG" id="anf:AQPE_0189"/>
<dbReference type="EMBL" id="AP018694">
    <property type="protein sequence ID" value="BBE16052.1"/>
    <property type="molecule type" value="Genomic_DNA"/>
</dbReference>
<gene>
    <name evidence="2" type="ORF">AQPE_0189</name>
</gene>
<keyword evidence="1" id="KW-0732">Signal</keyword>
<evidence type="ECO:0000256" key="1">
    <source>
        <dbReference type="SAM" id="SignalP"/>
    </source>
</evidence>
<dbReference type="AlphaFoldDB" id="A0A5K7S3D6"/>
<name>A0A5K7S3D6_9BACT</name>
<dbReference type="Proteomes" id="UP001193389">
    <property type="component" value="Chromosome"/>
</dbReference>
<feature type="chain" id="PRO_5024317544" description="Outer membrane protein beta-barrel domain-containing protein" evidence="1">
    <location>
        <begin position="24"/>
        <end position="188"/>
    </location>
</feature>
<evidence type="ECO:0000313" key="3">
    <source>
        <dbReference type="Proteomes" id="UP001193389"/>
    </source>
</evidence>